<dbReference type="InterPro" id="IPR035994">
    <property type="entry name" value="Nucleoside_phosphorylase_sf"/>
</dbReference>
<organism evidence="1 2">
    <name type="scientific">Talaromyces proteolyticus</name>
    <dbReference type="NCBI Taxonomy" id="1131652"/>
    <lineage>
        <taxon>Eukaryota</taxon>
        <taxon>Fungi</taxon>
        <taxon>Dikarya</taxon>
        <taxon>Ascomycota</taxon>
        <taxon>Pezizomycotina</taxon>
        <taxon>Eurotiomycetes</taxon>
        <taxon>Eurotiomycetidae</taxon>
        <taxon>Eurotiales</taxon>
        <taxon>Trichocomaceae</taxon>
        <taxon>Talaromyces</taxon>
        <taxon>Talaromyces sect. Bacilispori</taxon>
    </lineage>
</organism>
<dbReference type="RefSeq" id="XP_046076321.1">
    <property type="nucleotide sequence ID" value="XM_046215088.1"/>
</dbReference>
<reference evidence="1" key="1">
    <citation type="submission" date="2021-12" db="EMBL/GenBank/DDBJ databases">
        <title>Convergent genome expansion in fungi linked to evolution of root-endophyte symbiosis.</title>
        <authorList>
            <consortium name="DOE Joint Genome Institute"/>
            <person name="Ke Y.-H."/>
            <person name="Bonito G."/>
            <person name="Liao H.-L."/>
            <person name="Looney B."/>
            <person name="Rojas-Flechas A."/>
            <person name="Nash J."/>
            <person name="Hameed K."/>
            <person name="Schadt C."/>
            <person name="Martin F."/>
            <person name="Crous P.W."/>
            <person name="Miettinen O."/>
            <person name="Magnuson J.K."/>
            <person name="Labbe J."/>
            <person name="Jacobson D."/>
            <person name="Doktycz M.J."/>
            <person name="Veneault-Fourrey C."/>
            <person name="Kuo A."/>
            <person name="Mondo S."/>
            <person name="Calhoun S."/>
            <person name="Riley R."/>
            <person name="Ohm R."/>
            <person name="LaButti K."/>
            <person name="Andreopoulos B."/>
            <person name="Pangilinan J."/>
            <person name="Nolan M."/>
            <person name="Tritt A."/>
            <person name="Clum A."/>
            <person name="Lipzen A."/>
            <person name="Daum C."/>
            <person name="Barry K."/>
            <person name="Grigoriev I.V."/>
            <person name="Vilgalys R."/>
        </authorList>
    </citation>
    <scope>NUCLEOTIDE SEQUENCE</scope>
    <source>
        <strain evidence="1">PMI_201</strain>
    </source>
</reference>
<dbReference type="GO" id="GO:0003824">
    <property type="term" value="F:catalytic activity"/>
    <property type="evidence" value="ECO:0007669"/>
    <property type="project" value="InterPro"/>
</dbReference>
<dbReference type="Proteomes" id="UP001201262">
    <property type="component" value="Unassembled WGS sequence"/>
</dbReference>
<proteinExistence type="predicted"/>
<protein>
    <recommendedName>
        <fullName evidence="3">Nucleoside phosphorylase domain-containing protein</fullName>
    </recommendedName>
</protein>
<dbReference type="Gene3D" id="3.40.50.1580">
    <property type="entry name" value="Nucleoside phosphorylase domain"/>
    <property type="match status" value="1"/>
</dbReference>
<evidence type="ECO:0008006" key="3">
    <source>
        <dbReference type="Google" id="ProtNLM"/>
    </source>
</evidence>
<name>A0AAD4L325_9EURO</name>
<keyword evidence="2" id="KW-1185">Reference proteome</keyword>
<sequence>MDDFSELINEDNEEMPSRIVVHQGTIASWEIILKDGSLRDCLAKEYGILSFEMGVAGAVTGFPCLIIRGISDY</sequence>
<gene>
    <name evidence="1" type="ORF">BGW36DRAFT_369121</name>
</gene>
<dbReference type="GO" id="GO:0009116">
    <property type="term" value="P:nucleoside metabolic process"/>
    <property type="evidence" value="ECO:0007669"/>
    <property type="project" value="InterPro"/>
</dbReference>
<accession>A0AAD4L325</accession>
<evidence type="ECO:0000313" key="1">
    <source>
        <dbReference type="EMBL" id="KAH8703303.1"/>
    </source>
</evidence>
<dbReference type="EMBL" id="JAJTJA010000002">
    <property type="protein sequence ID" value="KAH8703303.1"/>
    <property type="molecule type" value="Genomic_DNA"/>
</dbReference>
<dbReference type="GeneID" id="70245375"/>
<dbReference type="AlphaFoldDB" id="A0AAD4L325"/>
<evidence type="ECO:0000313" key="2">
    <source>
        <dbReference type="Proteomes" id="UP001201262"/>
    </source>
</evidence>
<dbReference type="SUPFAM" id="SSF53167">
    <property type="entry name" value="Purine and uridine phosphorylases"/>
    <property type="match status" value="1"/>
</dbReference>
<comment type="caution">
    <text evidence="1">The sequence shown here is derived from an EMBL/GenBank/DDBJ whole genome shotgun (WGS) entry which is preliminary data.</text>
</comment>